<feature type="signal peptide" evidence="2">
    <location>
        <begin position="1"/>
        <end position="19"/>
    </location>
</feature>
<dbReference type="EMBL" id="RSCD01000005">
    <property type="protein sequence ID" value="RSH92698.1"/>
    <property type="molecule type" value="Genomic_DNA"/>
</dbReference>
<dbReference type="PROSITE" id="PS51352">
    <property type="entry name" value="THIOREDOXIN_2"/>
    <property type="match status" value="1"/>
</dbReference>
<evidence type="ECO:0000256" key="1">
    <source>
        <dbReference type="SAM" id="MobiDB-lite"/>
    </source>
</evidence>
<proteinExistence type="predicted"/>
<feature type="compositionally biased region" description="Acidic residues" evidence="1">
    <location>
        <begin position="342"/>
        <end position="361"/>
    </location>
</feature>
<dbReference type="Proteomes" id="UP000279259">
    <property type="component" value="Unassembled WGS sequence"/>
</dbReference>
<organism evidence="4 5">
    <name type="scientific">Saitozyma podzolica</name>
    <dbReference type="NCBI Taxonomy" id="1890683"/>
    <lineage>
        <taxon>Eukaryota</taxon>
        <taxon>Fungi</taxon>
        <taxon>Dikarya</taxon>
        <taxon>Basidiomycota</taxon>
        <taxon>Agaricomycotina</taxon>
        <taxon>Tremellomycetes</taxon>
        <taxon>Tremellales</taxon>
        <taxon>Trimorphomycetaceae</taxon>
        <taxon>Saitozyma</taxon>
    </lineage>
</organism>
<dbReference type="Gene3D" id="3.40.30.10">
    <property type="entry name" value="Glutaredoxin"/>
    <property type="match status" value="1"/>
</dbReference>
<name>A0A427YNJ3_9TREE</name>
<keyword evidence="2" id="KW-0732">Signal</keyword>
<gene>
    <name evidence="4" type="ORF">EHS25_008143</name>
</gene>
<dbReference type="InterPro" id="IPR036249">
    <property type="entry name" value="Thioredoxin-like_sf"/>
</dbReference>
<sequence>MRLPLVALVAASLLSSAHAGMYGQPVVNLDARTFKQALSVEHAAMVAFVAPWCGHCKALGPEYTAAAQSLAPLIPFYAVDCDEAGNKGLCAEYGIKGFPTIKAFPRALKGAARDYQGRGRRALVGAGSGEEAPGGREIEGVLNKFLGEKSNLPHALLIHPSAPSIPFLWKVLGHRFSSKNVTVEAPLTSQMLLGYIRDTSSHSVLSALGVYDSADSSRDATRVVVWQPDASRVELIEYDGVMKFNALLEFLQSHIDGTATPPPPSGSNQRQKPVEAPEPASPPTPSADEPKVAPTATGETAAERRARLQAKMDEQERRDQARREKLAAKATEAAHTRAPIEVEAESEAVDDDVIVDVTDQEVEGKIDVEATPAEAPSPSPEEGVQDELLEGQSPADELPLEPEEPVPAEAPSQEGVQPEQTVVHEEL</sequence>
<evidence type="ECO:0000313" key="4">
    <source>
        <dbReference type="EMBL" id="RSH92698.1"/>
    </source>
</evidence>
<dbReference type="InterPro" id="IPR013766">
    <property type="entry name" value="Thioredoxin_domain"/>
</dbReference>
<dbReference type="GO" id="GO:0015035">
    <property type="term" value="F:protein-disulfide reductase activity"/>
    <property type="evidence" value="ECO:0007669"/>
    <property type="project" value="TreeGrafter"/>
</dbReference>
<feature type="chain" id="PRO_5019098923" description="Thioredoxin domain-containing protein" evidence="2">
    <location>
        <begin position="20"/>
        <end position="427"/>
    </location>
</feature>
<keyword evidence="5" id="KW-1185">Reference proteome</keyword>
<dbReference type="PANTHER" id="PTHR45815:SF3">
    <property type="entry name" value="PROTEIN DISULFIDE-ISOMERASE A6"/>
    <property type="match status" value="1"/>
</dbReference>
<dbReference type="PRINTS" id="PR00421">
    <property type="entry name" value="THIOREDOXIN"/>
</dbReference>
<protein>
    <recommendedName>
        <fullName evidence="3">Thioredoxin domain-containing protein</fullName>
    </recommendedName>
</protein>
<accession>A0A427YNJ3</accession>
<comment type="caution">
    <text evidence="4">The sequence shown here is derived from an EMBL/GenBank/DDBJ whole genome shotgun (WGS) entry which is preliminary data.</text>
</comment>
<dbReference type="GO" id="GO:0005788">
    <property type="term" value="C:endoplasmic reticulum lumen"/>
    <property type="evidence" value="ECO:0007669"/>
    <property type="project" value="TreeGrafter"/>
</dbReference>
<dbReference type="STRING" id="1890683.A0A427YNJ3"/>
<feature type="domain" description="Thioredoxin" evidence="3">
    <location>
        <begin position="7"/>
        <end position="151"/>
    </location>
</feature>
<feature type="region of interest" description="Disordered" evidence="1">
    <location>
        <begin position="255"/>
        <end position="427"/>
    </location>
</feature>
<feature type="compositionally biased region" description="Basic and acidic residues" evidence="1">
    <location>
        <begin position="301"/>
        <end position="340"/>
    </location>
</feature>
<dbReference type="PANTHER" id="PTHR45815">
    <property type="entry name" value="PROTEIN DISULFIDE-ISOMERASE A6"/>
    <property type="match status" value="1"/>
</dbReference>
<dbReference type="OrthoDB" id="427280at2759"/>
<dbReference type="AlphaFoldDB" id="A0A427YNJ3"/>
<dbReference type="GO" id="GO:0034976">
    <property type="term" value="P:response to endoplasmic reticulum stress"/>
    <property type="evidence" value="ECO:0007669"/>
    <property type="project" value="TreeGrafter"/>
</dbReference>
<dbReference type="Pfam" id="PF00085">
    <property type="entry name" value="Thioredoxin"/>
    <property type="match status" value="1"/>
</dbReference>
<evidence type="ECO:0000313" key="5">
    <source>
        <dbReference type="Proteomes" id="UP000279259"/>
    </source>
</evidence>
<evidence type="ECO:0000259" key="3">
    <source>
        <dbReference type="PROSITE" id="PS51352"/>
    </source>
</evidence>
<reference evidence="4 5" key="1">
    <citation type="submission" date="2018-11" db="EMBL/GenBank/DDBJ databases">
        <title>Genome sequence of Saitozyma podzolica DSM 27192.</title>
        <authorList>
            <person name="Aliyu H."/>
            <person name="Gorte O."/>
            <person name="Ochsenreither K."/>
        </authorList>
    </citation>
    <scope>NUCLEOTIDE SEQUENCE [LARGE SCALE GENOMIC DNA]</scope>
    <source>
        <strain evidence="4 5">DSM 27192</strain>
    </source>
</reference>
<dbReference type="SUPFAM" id="SSF52833">
    <property type="entry name" value="Thioredoxin-like"/>
    <property type="match status" value="1"/>
</dbReference>
<feature type="compositionally biased region" description="Low complexity" evidence="1">
    <location>
        <begin position="369"/>
        <end position="382"/>
    </location>
</feature>
<evidence type="ECO:0000256" key="2">
    <source>
        <dbReference type="SAM" id="SignalP"/>
    </source>
</evidence>